<keyword evidence="1" id="KW-1017">Isopeptide bond</keyword>
<comment type="caution">
    <text evidence="7">The sequence shown here is derived from an EMBL/GenBank/DDBJ whole genome shotgun (WGS) entry which is preliminary data.</text>
</comment>
<feature type="compositionally biased region" description="Polar residues" evidence="4">
    <location>
        <begin position="203"/>
        <end position="215"/>
    </location>
</feature>
<dbReference type="AlphaFoldDB" id="A0A819QKL5"/>
<name>A0A819QKL5_9BILA</name>
<dbReference type="InterPro" id="IPR051284">
    <property type="entry name" value="ZnF_MYMT-QRICH1"/>
</dbReference>
<dbReference type="InterPro" id="IPR057926">
    <property type="entry name" value="QRICH1_dom"/>
</dbReference>
<gene>
    <name evidence="7" type="ORF">KXQ929_LOCUS30050</name>
</gene>
<dbReference type="PANTHER" id="PTHR45736">
    <property type="entry name" value="ZINC FINGER MYM-TYPE PROTEIN"/>
    <property type="match status" value="1"/>
</dbReference>
<reference evidence="7" key="1">
    <citation type="submission" date="2021-02" db="EMBL/GenBank/DDBJ databases">
        <authorList>
            <person name="Nowell W R."/>
        </authorList>
    </citation>
    <scope>NUCLEOTIDE SEQUENCE</scope>
</reference>
<dbReference type="Pfam" id="PF12012">
    <property type="entry name" value="DUF3504"/>
    <property type="match status" value="1"/>
</dbReference>
<evidence type="ECO:0000256" key="4">
    <source>
        <dbReference type="SAM" id="MobiDB-lite"/>
    </source>
</evidence>
<evidence type="ECO:0000259" key="6">
    <source>
        <dbReference type="Pfam" id="PF25561"/>
    </source>
</evidence>
<evidence type="ECO:0000313" key="8">
    <source>
        <dbReference type="Proteomes" id="UP000663868"/>
    </source>
</evidence>
<sequence>MAEEISQNIANQEESRISTEQNVDPTTTTTSLNESTMMKTSTKEEEEEEEQQQQQQQQQINVVDDATLQAVLSSMTEPEMNAFLEELNKTGKAYLPGIGQTIELLTVPAPSETSTTTTMTVLPSSQASQSQPSTENFLQELTSLIQHPPDDIVPIGIEQRRRQQSIDARSNINNTVSGSRQARTANIYGGTSVGGSGRPGTAVKSTITSSGGATIRKSLQQQQNMNDDRMFFGRPTSSMPTTIGQGLYHNRIGLMSNKQQQQQHLPVTSSSIGQQQQRRITPLNAMEHHQQSSQRRPLSWFQNRSRRPSSGDEIDSDRDSSPPSYSISSNDNLGPTRRSTRVPKPKQDADFVTFPLLDRDEHGNQIPPTPSSMPLNKAEDDEDDIPYRLMDYPRPPQQSQSSSTTSPTTLAGPGRKPRTVAEMRAATISNKKQPRWPDDELYHVKSFVPLIMPQQMANPSIMRNKMTMCKPLVCEREVEAKPTRFTIATQTEMEHMIPDVPLVTLPVPIYLPSPTPSYQLFQPKAVPIPVPVFVPIMIPVPRKAYKNIRDYLQKQRDLLPDDPYEAALVMHAESLVRAENLPQQTTINHVNESMMIMDLTESYLTTSQTIENLPELDLEAHYIDPMTSNDPEIQKLLRMLPDAGYRIKWTYGIEAFQQWCAQRNRSILYPSSTITPEEAALAKQYLVKSDLLSYVNGDELQHVMSVFITEVRRPTGNEYLPESIYYLCLGIQFYLNINNRQIDLFDPRYVEFNSSLNKILLNYTPRLSTDSNTYVSLIDEDLLYDVHQFGTLTPWSLLTTLIYTNTKYFNLKTVESHMAISFANFGKYSQWGRVSTNTSQGQQMNYLRFYAHNPDLKLLANDSTVYDITEQVNDPVRCPIKQYDFYISKCPDQIRGTADVFYLHPIIGQSLENSTWFSTESLSTKIVDQILNRLKLLPDFYNQTKPVETNASLINNNLTTSQSTLTS</sequence>
<keyword evidence="2" id="KW-0597">Phosphoprotein</keyword>
<feature type="domain" description="QRICH1-like" evidence="6">
    <location>
        <begin position="647"/>
        <end position="763"/>
    </location>
</feature>
<evidence type="ECO:0000256" key="1">
    <source>
        <dbReference type="ARBA" id="ARBA00022499"/>
    </source>
</evidence>
<organism evidence="7 8">
    <name type="scientific">Adineta steineri</name>
    <dbReference type="NCBI Taxonomy" id="433720"/>
    <lineage>
        <taxon>Eukaryota</taxon>
        <taxon>Metazoa</taxon>
        <taxon>Spiralia</taxon>
        <taxon>Gnathifera</taxon>
        <taxon>Rotifera</taxon>
        <taxon>Eurotatoria</taxon>
        <taxon>Bdelloidea</taxon>
        <taxon>Adinetida</taxon>
        <taxon>Adinetidae</taxon>
        <taxon>Adineta</taxon>
    </lineage>
</organism>
<evidence type="ECO:0008006" key="9">
    <source>
        <dbReference type="Google" id="ProtNLM"/>
    </source>
</evidence>
<proteinExistence type="predicted"/>
<dbReference type="Proteomes" id="UP000663868">
    <property type="component" value="Unassembled WGS sequence"/>
</dbReference>
<feature type="region of interest" description="Disordered" evidence="4">
    <location>
        <begin position="258"/>
        <end position="277"/>
    </location>
</feature>
<dbReference type="EMBL" id="CAJOBB010003206">
    <property type="protein sequence ID" value="CAF4027114.1"/>
    <property type="molecule type" value="Genomic_DNA"/>
</dbReference>
<feature type="compositionally biased region" description="Polar residues" evidence="4">
    <location>
        <begin position="258"/>
        <end position="273"/>
    </location>
</feature>
<feature type="domain" description="ZMYM2-like/QRICH1 C-terminal" evidence="5">
    <location>
        <begin position="775"/>
        <end position="935"/>
    </location>
</feature>
<feature type="region of interest" description="Disordered" evidence="4">
    <location>
        <begin position="1"/>
        <end position="60"/>
    </location>
</feature>
<protein>
    <recommendedName>
        <fullName evidence="9">DUF3504 domain-containing protein</fullName>
    </recommendedName>
</protein>
<dbReference type="PANTHER" id="PTHR45736:SF1">
    <property type="entry name" value="WITHOUT CHILDREN, ISOFORM B"/>
    <property type="match status" value="1"/>
</dbReference>
<keyword evidence="3" id="KW-0832">Ubl conjugation</keyword>
<feature type="compositionally biased region" description="Polar residues" evidence="4">
    <location>
        <begin position="1"/>
        <end position="40"/>
    </location>
</feature>
<feature type="region of interest" description="Disordered" evidence="4">
    <location>
        <begin position="286"/>
        <end position="420"/>
    </location>
</feature>
<dbReference type="InterPro" id="IPR021893">
    <property type="entry name" value="ZMYM2-like_C"/>
</dbReference>
<evidence type="ECO:0000256" key="2">
    <source>
        <dbReference type="ARBA" id="ARBA00022553"/>
    </source>
</evidence>
<feature type="region of interest" description="Disordered" evidence="4">
    <location>
        <begin position="186"/>
        <end position="215"/>
    </location>
</feature>
<feature type="compositionally biased region" description="Polar residues" evidence="4">
    <location>
        <begin position="291"/>
        <end position="303"/>
    </location>
</feature>
<evidence type="ECO:0000259" key="5">
    <source>
        <dbReference type="Pfam" id="PF12012"/>
    </source>
</evidence>
<dbReference type="Pfam" id="PF25561">
    <property type="entry name" value="QRICH1"/>
    <property type="match status" value="1"/>
</dbReference>
<evidence type="ECO:0000256" key="3">
    <source>
        <dbReference type="ARBA" id="ARBA00022843"/>
    </source>
</evidence>
<feature type="compositionally biased region" description="Low complexity" evidence="4">
    <location>
        <begin position="397"/>
        <end position="409"/>
    </location>
</feature>
<evidence type="ECO:0000313" key="7">
    <source>
        <dbReference type="EMBL" id="CAF4027114.1"/>
    </source>
</evidence>
<accession>A0A819QKL5</accession>
<feature type="compositionally biased region" description="Low complexity" evidence="4">
    <location>
        <begin position="321"/>
        <end position="332"/>
    </location>
</feature>